<evidence type="ECO:0000313" key="1">
    <source>
        <dbReference type="EMBL" id="KAG5558975.1"/>
    </source>
</evidence>
<reference evidence="1" key="1">
    <citation type="submission" date="2020-08" db="EMBL/GenBank/DDBJ databases">
        <title>Plant Genome Project.</title>
        <authorList>
            <person name="Zhang R.-G."/>
        </authorList>
    </citation>
    <scope>NUCLEOTIDE SEQUENCE</scope>
    <source>
        <strain evidence="1">WSP0</strain>
        <tissue evidence="1">Leaf</tissue>
    </source>
</reference>
<gene>
    <name evidence="1" type="ORF">RHGRI_008801</name>
</gene>
<dbReference type="Proteomes" id="UP000823749">
    <property type="component" value="Chromosome 3"/>
</dbReference>
<organism evidence="1 2">
    <name type="scientific">Rhododendron griersonianum</name>
    <dbReference type="NCBI Taxonomy" id="479676"/>
    <lineage>
        <taxon>Eukaryota</taxon>
        <taxon>Viridiplantae</taxon>
        <taxon>Streptophyta</taxon>
        <taxon>Embryophyta</taxon>
        <taxon>Tracheophyta</taxon>
        <taxon>Spermatophyta</taxon>
        <taxon>Magnoliopsida</taxon>
        <taxon>eudicotyledons</taxon>
        <taxon>Gunneridae</taxon>
        <taxon>Pentapetalae</taxon>
        <taxon>asterids</taxon>
        <taxon>Ericales</taxon>
        <taxon>Ericaceae</taxon>
        <taxon>Ericoideae</taxon>
        <taxon>Rhodoreae</taxon>
        <taxon>Rhododendron</taxon>
    </lineage>
</organism>
<sequence length="70" mass="7578">MWTAVLPLPYSPPNLVEASCSTTFSYRLIQDGHHFNKKFVKVNSKPAVRVRCSSSSQGASSSSSGGEDFP</sequence>
<name>A0AAV6L2Q8_9ERIC</name>
<proteinExistence type="predicted"/>
<dbReference type="AlphaFoldDB" id="A0AAV6L2Q8"/>
<keyword evidence="2" id="KW-1185">Reference proteome</keyword>
<protein>
    <submittedName>
        <fullName evidence="1">Uncharacterized protein</fullName>
    </submittedName>
</protein>
<comment type="caution">
    <text evidence="1">The sequence shown here is derived from an EMBL/GenBank/DDBJ whole genome shotgun (WGS) entry which is preliminary data.</text>
</comment>
<dbReference type="EMBL" id="JACTNZ010000003">
    <property type="protein sequence ID" value="KAG5558975.1"/>
    <property type="molecule type" value="Genomic_DNA"/>
</dbReference>
<evidence type="ECO:0000313" key="2">
    <source>
        <dbReference type="Proteomes" id="UP000823749"/>
    </source>
</evidence>
<accession>A0AAV6L2Q8</accession>